<dbReference type="KEGG" id="mth:MTH_323"/>
<dbReference type="EMBL" id="AE000666">
    <property type="protein sequence ID" value="AAB84829.1"/>
    <property type="molecule type" value="Genomic_DNA"/>
</dbReference>
<dbReference type="InParanoid" id="O26423"/>
<name>O26423_METTH</name>
<dbReference type="STRING" id="187420.MTH_323"/>
<dbReference type="PaxDb" id="187420-MTH_323"/>
<dbReference type="RefSeq" id="WP_010875962.1">
    <property type="nucleotide sequence ID" value="NC_000916.1"/>
</dbReference>
<dbReference type="Proteomes" id="UP000005223">
    <property type="component" value="Chromosome"/>
</dbReference>
<proteinExistence type="predicted"/>
<dbReference type="CDD" id="cd09726">
    <property type="entry name" value="RAMP_I_III"/>
    <property type="match status" value="1"/>
</dbReference>
<dbReference type="HOGENOM" id="CLU_081549_0_0_2"/>
<reference evidence="1 2" key="1">
    <citation type="journal article" date="1997" name="J. Bacteriol.">
        <title>Complete genome sequence of Methanobacterium thermoautotrophicum deltaH: functional analysis and comparative genomics.</title>
        <authorList>
            <person name="Smith D.R."/>
            <person name="Doucette-Stamm L.A."/>
            <person name="Deloughery C."/>
            <person name="Lee H.-M."/>
            <person name="Dubois J."/>
            <person name="Aldredge T."/>
            <person name="Bashirzadeh R."/>
            <person name="Blakely D."/>
            <person name="Cook R."/>
            <person name="Gilbert K."/>
            <person name="Harrison D."/>
            <person name="Hoang L."/>
            <person name="Keagle P."/>
            <person name="Lumm W."/>
            <person name="Pothier B."/>
            <person name="Qiu D."/>
            <person name="Spadafora R."/>
            <person name="Vicare R."/>
            <person name="Wang Y."/>
            <person name="Wierzbowski J."/>
            <person name="Gibson R."/>
            <person name="Jiwani N."/>
            <person name="Caruso A."/>
            <person name="Bush D."/>
            <person name="Safer H."/>
            <person name="Patwell D."/>
            <person name="Prabhakar S."/>
            <person name="McDougall S."/>
            <person name="Shimer G."/>
            <person name="Goyal A."/>
            <person name="Pietrovski S."/>
            <person name="Church G.M."/>
            <person name="Daniels C.J."/>
            <person name="Mao J.-i."/>
            <person name="Rice P."/>
            <person name="Nolling J."/>
            <person name="Reeve J.N."/>
        </authorList>
    </citation>
    <scope>NUCLEOTIDE SEQUENCE [LARGE SCALE GENOMIC DNA]</scope>
    <source>
        <strain evidence="2">ATCC 29096 / DSM 1053 / JCM 10044 / NBRC 100330 / Delta H</strain>
    </source>
</reference>
<gene>
    <name evidence="1" type="ordered locus">MTH_323</name>
</gene>
<sequence>MWRTINVVFKLKTPLHIGYLPSKSSVVSPTRYYIPGRNLWGAVTKRTAENLFKKPAAHHYKNTGKDIMNNFVFSYFYIYDGKTIYSPSYTDEGIKYGHDIKITRAEFEHRFIGSQISTAIEPGFSTAKDQSLHEIEFINNKSCDKTETPEDVKVTGWIWIKEDAKINNREVDVDAGIFIDNFNIIQELILGGESKYGFGHVLLDGVNKIDPPFEVKVEDSVTVSSEFLISHLKYDKNLNFMGDLELLAGRGYFDPETRRGGSGPGATISKPQYYFTPGTKLEDKTYFQMRWDGKLMRLSA</sequence>
<keyword evidence="2" id="KW-1185">Reference proteome</keyword>
<organism evidence="1 2">
    <name type="scientific">Methanothermobacter thermautotrophicus (strain ATCC 29096 / DSM 1053 / JCM 10044 / NBRC 100330 / Delta H)</name>
    <name type="common">Methanobacterium thermoautotrophicum</name>
    <dbReference type="NCBI Taxonomy" id="187420"/>
    <lineage>
        <taxon>Archaea</taxon>
        <taxon>Methanobacteriati</taxon>
        <taxon>Methanobacteriota</taxon>
        <taxon>Methanomada group</taxon>
        <taxon>Methanobacteria</taxon>
        <taxon>Methanobacteriales</taxon>
        <taxon>Methanobacteriaceae</taxon>
        <taxon>Methanothermobacter</taxon>
    </lineage>
</organism>
<protein>
    <submittedName>
        <fullName evidence="1">Uncharacterized protein</fullName>
    </submittedName>
</protein>
<dbReference type="EnsemblBacteria" id="AAB84829">
    <property type="protein sequence ID" value="AAB84829"/>
    <property type="gene ID" value="MTH_323"/>
</dbReference>
<accession>O26423</accession>
<dbReference type="GeneID" id="1470284"/>
<dbReference type="PIR" id="E69141">
    <property type="entry name" value="E69141"/>
</dbReference>
<dbReference type="PATRIC" id="fig|187420.15.peg.290"/>
<evidence type="ECO:0000313" key="1">
    <source>
        <dbReference type="EMBL" id="AAB84829.1"/>
    </source>
</evidence>
<dbReference type="AlphaFoldDB" id="O26423"/>
<evidence type="ECO:0000313" key="2">
    <source>
        <dbReference type="Proteomes" id="UP000005223"/>
    </source>
</evidence>